<keyword evidence="3" id="KW-1185">Reference proteome</keyword>
<accession>A0ABD1A2F3</accession>
<dbReference type="Proteomes" id="UP001558713">
    <property type="component" value="Unassembled WGS sequence"/>
</dbReference>
<reference evidence="2 3" key="1">
    <citation type="submission" date="2024-04" db="EMBL/GenBank/DDBJ databases">
        <title>Genome assembly C_amara_ONT_v2.</title>
        <authorList>
            <person name="Yant L."/>
            <person name="Moore C."/>
            <person name="Slenker M."/>
        </authorList>
    </citation>
    <scope>NUCLEOTIDE SEQUENCE [LARGE SCALE GENOMIC DNA]</scope>
    <source>
        <tissue evidence="2">Leaf</tissue>
    </source>
</reference>
<sequence>MSFVYGDHEVTFRDLEWDQLTTVGSNRKASWIMIGDFNELTGNQEKRGGKMRSVASFVLFNSMIHHCGMLEFPCYGDQLSWRGRRGKQIVRCLLDRVLGNDDFHDYYPCSKVNYLDMIGSDHRLILLSCAKSQSFARCQFRFDKRWFGKDGLAEAVDSGWNRTRNFRVPRFVEKIKNFRNSISWWRKNNIPTGQANIASLKAALEEAKNDDSIPHEEISKVIFYF</sequence>
<gene>
    <name evidence="2" type="ORF">V5N11_022563</name>
</gene>
<dbReference type="Pfam" id="PF03372">
    <property type="entry name" value="Exo_endo_phos"/>
    <property type="match status" value="1"/>
</dbReference>
<proteinExistence type="predicted"/>
<dbReference type="SUPFAM" id="SSF56219">
    <property type="entry name" value="DNase I-like"/>
    <property type="match status" value="1"/>
</dbReference>
<comment type="caution">
    <text evidence="2">The sequence shown here is derived from an EMBL/GenBank/DDBJ whole genome shotgun (WGS) entry which is preliminary data.</text>
</comment>
<feature type="domain" description="Endonuclease/exonuclease/phosphatase" evidence="1">
    <location>
        <begin position="8"/>
        <end position="122"/>
    </location>
</feature>
<organism evidence="2 3">
    <name type="scientific">Cardamine amara subsp. amara</name>
    <dbReference type="NCBI Taxonomy" id="228776"/>
    <lineage>
        <taxon>Eukaryota</taxon>
        <taxon>Viridiplantae</taxon>
        <taxon>Streptophyta</taxon>
        <taxon>Embryophyta</taxon>
        <taxon>Tracheophyta</taxon>
        <taxon>Spermatophyta</taxon>
        <taxon>Magnoliopsida</taxon>
        <taxon>eudicotyledons</taxon>
        <taxon>Gunneridae</taxon>
        <taxon>Pentapetalae</taxon>
        <taxon>rosids</taxon>
        <taxon>malvids</taxon>
        <taxon>Brassicales</taxon>
        <taxon>Brassicaceae</taxon>
        <taxon>Cardamineae</taxon>
        <taxon>Cardamine</taxon>
    </lineage>
</organism>
<dbReference type="AlphaFoldDB" id="A0ABD1A2F3"/>
<dbReference type="InterPro" id="IPR005135">
    <property type="entry name" value="Endo/exonuclease/phosphatase"/>
</dbReference>
<evidence type="ECO:0000313" key="3">
    <source>
        <dbReference type="Proteomes" id="UP001558713"/>
    </source>
</evidence>
<evidence type="ECO:0000259" key="1">
    <source>
        <dbReference type="Pfam" id="PF03372"/>
    </source>
</evidence>
<protein>
    <recommendedName>
        <fullName evidence="1">Endonuclease/exonuclease/phosphatase domain-containing protein</fullName>
    </recommendedName>
</protein>
<dbReference type="InterPro" id="IPR036691">
    <property type="entry name" value="Endo/exonu/phosph_ase_sf"/>
</dbReference>
<evidence type="ECO:0000313" key="2">
    <source>
        <dbReference type="EMBL" id="KAL1201041.1"/>
    </source>
</evidence>
<dbReference type="PANTHER" id="PTHR33710:SF62">
    <property type="entry name" value="DUF4283 DOMAIN PROTEIN"/>
    <property type="match status" value="1"/>
</dbReference>
<dbReference type="PANTHER" id="PTHR33710">
    <property type="entry name" value="BNAC02G09200D PROTEIN"/>
    <property type="match status" value="1"/>
</dbReference>
<dbReference type="EMBL" id="JBANAX010000599">
    <property type="protein sequence ID" value="KAL1201041.1"/>
    <property type="molecule type" value="Genomic_DNA"/>
</dbReference>
<dbReference type="Gene3D" id="3.60.10.10">
    <property type="entry name" value="Endonuclease/exonuclease/phosphatase"/>
    <property type="match status" value="1"/>
</dbReference>
<name>A0ABD1A2F3_CARAN</name>